<accession>A0ABU7VAZ2</accession>
<keyword evidence="4" id="KW-1185">Reference proteome</keyword>
<gene>
    <name evidence="3" type="ORF">V2V91_12635</name>
</gene>
<evidence type="ECO:0000256" key="2">
    <source>
        <dbReference type="SAM" id="Phobius"/>
    </source>
</evidence>
<reference evidence="3 4" key="1">
    <citation type="submission" date="2024-01" db="EMBL/GenBank/DDBJ databases">
        <title>the genome sequence of strain Microbacterium schleiferi NBRC 15075.</title>
        <authorList>
            <person name="Ding Y."/>
            <person name="Zhang G."/>
        </authorList>
    </citation>
    <scope>NUCLEOTIDE SEQUENCE [LARGE SCALE GENOMIC DNA]</scope>
    <source>
        <strain evidence="3 4">NBRC 15075</strain>
    </source>
</reference>
<evidence type="ECO:0000313" key="3">
    <source>
        <dbReference type="EMBL" id="MEF2255972.1"/>
    </source>
</evidence>
<protein>
    <submittedName>
        <fullName evidence="3">Uncharacterized protein</fullName>
    </submittedName>
</protein>
<dbReference type="InterPro" id="IPR029058">
    <property type="entry name" value="AB_hydrolase_fold"/>
</dbReference>
<keyword evidence="2" id="KW-0472">Membrane</keyword>
<feature type="transmembrane region" description="Helical" evidence="2">
    <location>
        <begin position="255"/>
        <end position="276"/>
    </location>
</feature>
<feature type="coiled-coil region" evidence="1">
    <location>
        <begin position="127"/>
        <end position="168"/>
    </location>
</feature>
<keyword evidence="2" id="KW-0812">Transmembrane</keyword>
<dbReference type="CDD" id="cd00741">
    <property type="entry name" value="Lipase"/>
    <property type="match status" value="1"/>
</dbReference>
<evidence type="ECO:0000313" key="4">
    <source>
        <dbReference type="Proteomes" id="UP001351900"/>
    </source>
</evidence>
<dbReference type="EMBL" id="JAZHOV010000007">
    <property type="protein sequence ID" value="MEF2255972.1"/>
    <property type="molecule type" value="Genomic_DNA"/>
</dbReference>
<feature type="transmembrane region" description="Helical" evidence="2">
    <location>
        <begin position="227"/>
        <end position="249"/>
    </location>
</feature>
<dbReference type="Gene3D" id="3.40.50.1820">
    <property type="entry name" value="alpha/beta hydrolase"/>
    <property type="match status" value="1"/>
</dbReference>
<name>A0ABU7VAZ2_9MICO</name>
<keyword evidence="1" id="KW-0175">Coiled coil</keyword>
<organism evidence="3 4">
    <name type="scientific">Microbacterium schleiferi</name>
    <dbReference type="NCBI Taxonomy" id="69362"/>
    <lineage>
        <taxon>Bacteria</taxon>
        <taxon>Bacillati</taxon>
        <taxon>Actinomycetota</taxon>
        <taxon>Actinomycetes</taxon>
        <taxon>Micrococcales</taxon>
        <taxon>Microbacteriaceae</taxon>
        <taxon>Microbacterium</taxon>
    </lineage>
</organism>
<dbReference type="SUPFAM" id="SSF53474">
    <property type="entry name" value="alpha/beta-Hydrolases"/>
    <property type="match status" value="1"/>
</dbReference>
<proteinExistence type="predicted"/>
<dbReference type="Proteomes" id="UP001351900">
    <property type="component" value="Unassembled WGS sequence"/>
</dbReference>
<keyword evidence="2" id="KW-1133">Transmembrane helix</keyword>
<evidence type="ECO:0000256" key="1">
    <source>
        <dbReference type="SAM" id="Coils"/>
    </source>
</evidence>
<sequence length="557" mass="59788">MSLPGNPTALKDRADAYVNAARLIDQAAEDLRRLAFSSESDAVDALQTKSIAVANDLDAAHGRYNGTAFALQEYAVTLQQLHITADAAEDSLAQASYRQRGAASNATLAEARLEKALDDPATPTATIQQLEANLRQLDAQATAISGAMDAAQGRIDQAHADLEEAAKKAIALIDSAIAATNENWLDQMKKFVEDVGDFFDAVGRWIAEVLQGVIDAVVAVIEAVAKAIVIALLVIVAIIVLAAALYLLITVLGPIIIAILTSPWFWIAVATIAVIVGARVLREINSPTPELREYSPDSSDPVEEQFRRQAWALLDSQKKYSTLADFAASEGYVDTMGGELETVVEIKNMGGDPPHWVVTLPSTQDWQALGPLVGKDLDLNDDGAVNDFDSNMILMLFPELRTQYERAVLAAMDKAGIGPNDPVMLVGFSQGGIMAGHLAANRSDAFNFTNVLAYGAPIDGMAIPTSSKTGDPVHVLSVQHAGDPVPMLDLTGPHPDTENWKTRTIPDPDRVGGAGAHDNDLYRRSLIDLETEEPSLMAGYEGFLGPVHDRQLFEFSE</sequence>
<comment type="caution">
    <text evidence="3">The sequence shown here is derived from an EMBL/GenBank/DDBJ whole genome shotgun (WGS) entry which is preliminary data.</text>
</comment>
<dbReference type="RefSeq" id="WP_331792114.1">
    <property type="nucleotide sequence ID" value="NZ_BAAAUO010000012.1"/>
</dbReference>